<feature type="transmembrane region" description="Helical" evidence="3">
    <location>
        <begin position="92"/>
        <end position="117"/>
    </location>
</feature>
<dbReference type="Proteomes" id="UP000382040">
    <property type="component" value="Unassembled WGS sequence"/>
</dbReference>
<keyword evidence="4" id="KW-0282">Flagellum</keyword>
<feature type="region of interest" description="Disordered" evidence="2">
    <location>
        <begin position="1"/>
        <end position="24"/>
    </location>
</feature>
<keyword evidence="5" id="KW-1185">Reference proteome</keyword>
<dbReference type="Gene3D" id="3.40.1690.10">
    <property type="entry name" value="secretion proteins EscU"/>
    <property type="match status" value="1"/>
</dbReference>
<dbReference type="EMBL" id="CABPST010000019">
    <property type="protein sequence ID" value="VVE90683.1"/>
    <property type="molecule type" value="Genomic_DNA"/>
</dbReference>
<reference evidence="4 5" key="1">
    <citation type="submission" date="2019-08" db="EMBL/GenBank/DDBJ databases">
        <authorList>
            <person name="Peeters C."/>
        </authorList>
    </citation>
    <scope>NUCLEOTIDE SEQUENCE [LARGE SCALE GENOMIC DNA]</scope>
    <source>
        <strain evidence="4 5">LMG 20603</strain>
    </source>
</reference>
<comment type="similarity">
    <text evidence="1">Belongs to the type III secretion exporter family.</text>
</comment>
<keyword evidence="4" id="KW-0969">Cilium</keyword>
<gene>
    <name evidence="4" type="ORF">PBR20603_04670</name>
</gene>
<dbReference type="Pfam" id="PF01312">
    <property type="entry name" value="Bac_export_2"/>
    <property type="match status" value="1"/>
</dbReference>
<evidence type="ECO:0000313" key="4">
    <source>
        <dbReference type="EMBL" id="VVE90683.1"/>
    </source>
</evidence>
<evidence type="ECO:0000256" key="2">
    <source>
        <dbReference type="SAM" id="MobiDB-lite"/>
    </source>
</evidence>
<feature type="compositionally biased region" description="Basic and acidic residues" evidence="2">
    <location>
        <begin position="1"/>
        <end position="10"/>
    </location>
</feature>
<accession>A0A5E5C295</accession>
<dbReference type="OrthoDB" id="9807950at2"/>
<dbReference type="InterPro" id="IPR006135">
    <property type="entry name" value="T3SS_substrate_exporter"/>
</dbReference>
<keyword evidence="3" id="KW-0812">Transmembrane</keyword>
<evidence type="ECO:0000256" key="3">
    <source>
        <dbReference type="SAM" id="Phobius"/>
    </source>
</evidence>
<keyword evidence="3" id="KW-0472">Membrane</keyword>
<dbReference type="PRINTS" id="PR00950">
    <property type="entry name" value="TYPE3IMSPROT"/>
</dbReference>
<evidence type="ECO:0000313" key="5">
    <source>
        <dbReference type="Proteomes" id="UP000382040"/>
    </source>
</evidence>
<dbReference type="InterPro" id="IPR029025">
    <property type="entry name" value="T3SS_substrate_exporter_C"/>
</dbReference>
<name>A0A5E5C295_9BURK</name>
<organism evidence="4 5">
    <name type="scientific">Pandoraea bronchicola</name>
    <dbReference type="NCBI Taxonomy" id="2508287"/>
    <lineage>
        <taxon>Bacteria</taxon>
        <taxon>Pseudomonadati</taxon>
        <taxon>Pseudomonadota</taxon>
        <taxon>Betaproteobacteria</taxon>
        <taxon>Burkholderiales</taxon>
        <taxon>Burkholderiaceae</taxon>
        <taxon>Pandoraea</taxon>
    </lineage>
</organism>
<keyword evidence="4" id="KW-0966">Cell projection</keyword>
<feature type="transmembrane region" description="Helical" evidence="3">
    <location>
        <begin position="149"/>
        <end position="172"/>
    </location>
</feature>
<evidence type="ECO:0000256" key="1">
    <source>
        <dbReference type="ARBA" id="ARBA00010690"/>
    </source>
</evidence>
<dbReference type="GO" id="GO:0009306">
    <property type="term" value="P:protein secretion"/>
    <property type="evidence" value="ECO:0007669"/>
    <property type="project" value="InterPro"/>
</dbReference>
<feature type="transmembrane region" description="Helical" evidence="3">
    <location>
        <begin position="192"/>
        <end position="211"/>
    </location>
</feature>
<dbReference type="RefSeq" id="WP_150561818.1">
    <property type="nucleotide sequence ID" value="NZ_CABPST010000019.1"/>
</dbReference>
<dbReference type="AlphaFoldDB" id="A0A5E5C295"/>
<sequence>MADQDLDRNEQATPHKLRKAREKGSVGKSADVPAAVVFTVAVAYAHANAWEVINRFLAIEQRLFAAIRIASEQGSIFSVALWKSVIGELSGLVFPLLFFVCIAGVLANVVQTGPVFAPKALTIDMMRLNPMTGLKKLFSMRSLFDTARALVKFSALAIVTYLALEHVAPSLVSLAALPPQGALRLFLGDLTSIGLATAAALACLAVLDFAYSRREFGKQMRMSKREVKDESKQREGDASIRARLKAMRREMLAKMNSVADTRDADVVITNPTHFAVALRYEHGVMTSPQILSKGTGQMAWMIRTIAMRRAIPIVQNPPLARELYFRAHIGQHVPTHTYAQVARIMVWVLSMRDAQRRAAVGRDMASGGV</sequence>
<protein>
    <submittedName>
        <fullName evidence="4">Flagellar biosynthesis protein FlhB</fullName>
    </submittedName>
</protein>
<dbReference type="GO" id="GO:0005886">
    <property type="term" value="C:plasma membrane"/>
    <property type="evidence" value="ECO:0007669"/>
    <property type="project" value="TreeGrafter"/>
</dbReference>
<dbReference type="SUPFAM" id="SSF160544">
    <property type="entry name" value="EscU C-terminal domain-like"/>
    <property type="match status" value="1"/>
</dbReference>
<dbReference type="PANTHER" id="PTHR30531:SF12">
    <property type="entry name" value="FLAGELLAR BIOSYNTHETIC PROTEIN FLHB"/>
    <property type="match status" value="1"/>
</dbReference>
<keyword evidence="3" id="KW-1133">Transmembrane helix</keyword>
<dbReference type="PANTHER" id="PTHR30531">
    <property type="entry name" value="FLAGELLAR BIOSYNTHETIC PROTEIN FLHB"/>
    <property type="match status" value="1"/>
</dbReference>
<proteinExistence type="inferred from homology"/>